<keyword evidence="1" id="KW-0812">Transmembrane</keyword>
<dbReference type="AlphaFoldDB" id="A0A196SCD7"/>
<dbReference type="PANTHER" id="PTHR20921">
    <property type="entry name" value="TRANSMEMBRANE PROTEIN 222"/>
    <property type="match status" value="1"/>
</dbReference>
<keyword evidence="1" id="KW-1133">Transmembrane helix</keyword>
<dbReference type="Proteomes" id="UP000078348">
    <property type="component" value="Unassembled WGS sequence"/>
</dbReference>
<dbReference type="STRING" id="478820.A0A196SCD7"/>
<reference evidence="2 3" key="1">
    <citation type="submission" date="2016-05" db="EMBL/GenBank/DDBJ databases">
        <title>Nuclear genome of Blastocystis sp. subtype 1 NandII.</title>
        <authorList>
            <person name="Gentekaki E."/>
            <person name="Curtis B."/>
            <person name="Stairs C."/>
            <person name="Eme L."/>
            <person name="Herman E."/>
            <person name="Klimes V."/>
            <person name="Arias M.C."/>
            <person name="Elias M."/>
            <person name="Hilliou F."/>
            <person name="Klute M."/>
            <person name="Malik S.-B."/>
            <person name="Pightling A."/>
            <person name="Rachubinski R."/>
            <person name="Salas D."/>
            <person name="Schlacht A."/>
            <person name="Suga H."/>
            <person name="Archibald J."/>
            <person name="Ball S.G."/>
            <person name="Clark G."/>
            <person name="Dacks J."/>
            <person name="Van Der Giezen M."/>
            <person name="Tsaousis A."/>
            <person name="Roger A."/>
        </authorList>
    </citation>
    <scope>NUCLEOTIDE SEQUENCE [LARGE SCALE GENOMIC DNA]</scope>
    <source>
        <strain evidence="3">ATCC 50177 / NandII</strain>
    </source>
</reference>
<sequence length="175" mass="19922">MEADREITYCVNGDPYDRKEEFKKCLIWSPIWPLTLILPCAGHIAIADSKGNVFDFQGTNAIGKNHLLFGYPTRVMQMAKPGVDDVEWDRAVYGAIARYSHQVYDFRTNNCHSFAASALNDMSLSDYKGVHWDINPIMMHMFRKGRFLSTGSMLLSWLPSILFYGAIIALLCIFL</sequence>
<evidence type="ECO:0000313" key="3">
    <source>
        <dbReference type="Proteomes" id="UP000078348"/>
    </source>
</evidence>
<feature type="transmembrane region" description="Helical" evidence="1">
    <location>
        <begin position="147"/>
        <end position="174"/>
    </location>
</feature>
<dbReference type="PANTHER" id="PTHR20921:SF0">
    <property type="entry name" value="TRANSMEMBRANE PROTEIN 222"/>
    <property type="match status" value="1"/>
</dbReference>
<dbReference type="Pfam" id="PF05608">
    <property type="entry name" value="RTE1"/>
    <property type="match status" value="1"/>
</dbReference>
<organism evidence="2 3">
    <name type="scientific">Blastocystis sp. subtype 1 (strain ATCC 50177 / NandII)</name>
    <dbReference type="NCBI Taxonomy" id="478820"/>
    <lineage>
        <taxon>Eukaryota</taxon>
        <taxon>Sar</taxon>
        <taxon>Stramenopiles</taxon>
        <taxon>Bigyra</taxon>
        <taxon>Opalozoa</taxon>
        <taxon>Opalinata</taxon>
        <taxon>Blastocystidae</taxon>
        <taxon>Blastocystis</taxon>
    </lineage>
</organism>
<comment type="caution">
    <text evidence="2">The sequence shown here is derived from an EMBL/GenBank/DDBJ whole genome shotgun (WGS) entry which is preliminary data.</text>
</comment>
<protein>
    <submittedName>
        <fullName evidence="2">Uncharacterized protein</fullName>
    </submittedName>
</protein>
<evidence type="ECO:0000313" key="2">
    <source>
        <dbReference type="EMBL" id="OAO14710.1"/>
    </source>
</evidence>
<keyword evidence="1" id="KW-0472">Membrane</keyword>
<dbReference type="InterPro" id="IPR008496">
    <property type="entry name" value="TMEM222/RTE1"/>
</dbReference>
<accession>A0A196SCD7</accession>
<evidence type="ECO:0000256" key="1">
    <source>
        <dbReference type="SAM" id="Phobius"/>
    </source>
</evidence>
<dbReference type="OrthoDB" id="267284at2759"/>
<keyword evidence="3" id="KW-1185">Reference proteome</keyword>
<proteinExistence type="predicted"/>
<name>A0A196SCD7_BLAHN</name>
<dbReference type="EMBL" id="LXWW01000219">
    <property type="protein sequence ID" value="OAO14710.1"/>
    <property type="molecule type" value="Genomic_DNA"/>
</dbReference>
<gene>
    <name evidence="2" type="ORF">AV274_3621</name>
</gene>